<dbReference type="Proteomes" id="UP000039324">
    <property type="component" value="Unassembled WGS sequence"/>
</dbReference>
<dbReference type="AlphaFoldDB" id="A0A0G4J2L3"/>
<keyword evidence="4" id="KW-1185">Reference proteome</keyword>
<evidence type="ECO:0000313" key="2">
    <source>
        <dbReference type="EMBL" id="CEP01873.1"/>
    </source>
</evidence>
<reference evidence="3 5" key="2">
    <citation type="submission" date="2018-03" db="EMBL/GenBank/DDBJ databases">
        <authorList>
            <person name="Fogelqvist J."/>
        </authorList>
    </citation>
    <scope>NUCLEOTIDE SEQUENCE [LARGE SCALE GENOMIC DNA]</scope>
</reference>
<evidence type="ECO:0000256" key="1">
    <source>
        <dbReference type="SAM" id="Phobius"/>
    </source>
</evidence>
<feature type="transmembrane region" description="Helical" evidence="1">
    <location>
        <begin position="342"/>
        <end position="362"/>
    </location>
</feature>
<dbReference type="EMBL" id="OVEO01000006">
    <property type="protein sequence ID" value="SPQ96558.1"/>
    <property type="molecule type" value="Genomic_DNA"/>
</dbReference>
<evidence type="ECO:0000313" key="5">
    <source>
        <dbReference type="Proteomes" id="UP000290189"/>
    </source>
</evidence>
<evidence type="ECO:0000313" key="3">
    <source>
        <dbReference type="EMBL" id="SPQ96558.1"/>
    </source>
</evidence>
<dbReference type="EMBL" id="CDSF01000120">
    <property type="protein sequence ID" value="CEP01873.1"/>
    <property type="molecule type" value="Genomic_DNA"/>
</dbReference>
<gene>
    <name evidence="2" type="ORF">PBRA_008816</name>
    <name evidence="3" type="ORF">PLBR_LOCUS3773</name>
</gene>
<name>A0A0G4J2L3_PLABS</name>
<sequence>MAPGLCSIPVEVFANVGRFVAGPDTGAVLRLLSDVAMVDDACCSYATCALPACALDSLRRSLLYDPALVSIAKHRHGQRHVDMTASRVSAVALAFSRCISRYVSNNATDVRVQRGAALSTTLQLAQYVEHDGMVFTVATMLYGDRRADAFYNDLLVCLNTACTTGNVGRVRRILRETSHLPNVFPCDLLYETGLRHLLTAERDPIDCALRILNDRRANPPLAADRVATGRGSPTRQEWVAFERWRSTISIRRPRLLSAHEILVGRGLTATDICFLYALAAQRGLLALFWCRVTSILHHARISYSDLIVASRSDARFASLGQVLQSRTSPDGFLLNRKCKFVIGRNILFVIIMLVVALSKTIPSDLGRAFRVIAIVVSAWVIFAAVQVVHSLVQHRDAHRSRRYPARPR</sequence>
<keyword evidence="3" id="KW-0496">Mitochondrion</keyword>
<keyword evidence="1" id="KW-1133">Transmembrane helix</keyword>
<proteinExistence type="predicted"/>
<organism evidence="2 4">
    <name type="scientific">Plasmodiophora brassicae</name>
    <name type="common">Clubroot disease agent</name>
    <dbReference type="NCBI Taxonomy" id="37360"/>
    <lineage>
        <taxon>Eukaryota</taxon>
        <taxon>Sar</taxon>
        <taxon>Rhizaria</taxon>
        <taxon>Endomyxa</taxon>
        <taxon>Phytomyxea</taxon>
        <taxon>Plasmodiophorida</taxon>
        <taxon>Plasmodiophoridae</taxon>
        <taxon>Plasmodiophora</taxon>
    </lineage>
</organism>
<feature type="transmembrane region" description="Helical" evidence="1">
    <location>
        <begin position="368"/>
        <end position="392"/>
    </location>
</feature>
<reference evidence="2 4" key="1">
    <citation type="submission" date="2015-02" db="EMBL/GenBank/DDBJ databases">
        <authorList>
            <person name="Chooi Y.-H."/>
        </authorList>
    </citation>
    <scope>NUCLEOTIDE SEQUENCE [LARGE SCALE GENOMIC DNA]</scope>
    <source>
        <strain evidence="2">E3</strain>
    </source>
</reference>
<keyword evidence="1" id="KW-0812">Transmembrane</keyword>
<geneLocation type="mitochondrion" evidence="3"/>
<accession>A0A0G4J2L3</accession>
<keyword evidence="1" id="KW-0472">Membrane</keyword>
<dbReference type="Proteomes" id="UP000290189">
    <property type="component" value="Unassembled WGS sequence"/>
</dbReference>
<protein>
    <submittedName>
        <fullName evidence="2">Uncharacterized protein</fullName>
    </submittedName>
</protein>
<evidence type="ECO:0000313" key="4">
    <source>
        <dbReference type="Proteomes" id="UP000039324"/>
    </source>
</evidence>